<sequence length="123" mass="13796">MHISQPERNIQVRRGRRVKEEEEHPNGSCLVDCNVLIIASKSRKSIGQSREKCGCTRAYQQVAPVVATLQKALLLHANRECVLSKGERDNEEVSNMHVPAGSGHCITDPRYHQSYHLNIPTSP</sequence>
<keyword evidence="2" id="KW-1185">Reference proteome</keyword>
<evidence type="ECO:0000313" key="2">
    <source>
        <dbReference type="Proteomes" id="UP000826195"/>
    </source>
</evidence>
<protein>
    <submittedName>
        <fullName evidence="1">Uncharacterized protein</fullName>
    </submittedName>
</protein>
<evidence type="ECO:0000313" key="1">
    <source>
        <dbReference type="EMBL" id="KAH0539561.1"/>
    </source>
</evidence>
<name>A0AAV7HZF3_COTGL</name>
<accession>A0AAV7HZF3</accession>
<gene>
    <name evidence="1" type="ORF">KQX54_005618</name>
</gene>
<dbReference type="AlphaFoldDB" id="A0AAV7HZF3"/>
<organism evidence="1 2">
    <name type="scientific">Cotesia glomerata</name>
    <name type="common">Lepidopteran parasitic wasp</name>
    <name type="synonym">Apanteles glomeratus</name>
    <dbReference type="NCBI Taxonomy" id="32391"/>
    <lineage>
        <taxon>Eukaryota</taxon>
        <taxon>Metazoa</taxon>
        <taxon>Ecdysozoa</taxon>
        <taxon>Arthropoda</taxon>
        <taxon>Hexapoda</taxon>
        <taxon>Insecta</taxon>
        <taxon>Pterygota</taxon>
        <taxon>Neoptera</taxon>
        <taxon>Endopterygota</taxon>
        <taxon>Hymenoptera</taxon>
        <taxon>Apocrita</taxon>
        <taxon>Ichneumonoidea</taxon>
        <taxon>Braconidae</taxon>
        <taxon>Microgastrinae</taxon>
        <taxon>Cotesia</taxon>
    </lineage>
</organism>
<comment type="caution">
    <text evidence="1">The sequence shown here is derived from an EMBL/GenBank/DDBJ whole genome shotgun (WGS) entry which is preliminary data.</text>
</comment>
<proteinExistence type="predicted"/>
<reference evidence="1 2" key="1">
    <citation type="journal article" date="2021" name="J. Hered.">
        <title>A chromosome-level genome assembly of the parasitoid wasp, Cotesia glomerata (Hymenoptera: Braconidae).</title>
        <authorList>
            <person name="Pinto B.J."/>
            <person name="Weis J.J."/>
            <person name="Gamble T."/>
            <person name="Ode P.J."/>
            <person name="Paul R."/>
            <person name="Zaspel J.M."/>
        </authorList>
    </citation>
    <scope>NUCLEOTIDE SEQUENCE [LARGE SCALE GENOMIC DNA]</scope>
    <source>
        <strain evidence="1">CgM1</strain>
    </source>
</reference>
<dbReference type="EMBL" id="JAHXZJ010002609">
    <property type="protein sequence ID" value="KAH0539561.1"/>
    <property type="molecule type" value="Genomic_DNA"/>
</dbReference>
<dbReference type="Proteomes" id="UP000826195">
    <property type="component" value="Unassembled WGS sequence"/>
</dbReference>